<dbReference type="PANTHER" id="PTHR23033">
    <property type="entry name" value="BETA1,3-GALACTOSYLTRANSFERASE"/>
    <property type="match status" value="1"/>
</dbReference>
<organism evidence="9 10">
    <name type="scientific">Oidiodendron maius (strain Zn)</name>
    <dbReference type="NCBI Taxonomy" id="913774"/>
    <lineage>
        <taxon>Eukaryota</taxon>
        <taxon>Fungi</taxon>
        <taxon>Dikarya</taxon>
        <taxon>Ascomycota</taxon>
        <taxon>Pezizomycotina</taxon>
        <taxon>Leotiomycetes</taxon>
        <taxon>Leotiomycetes incertae sedis</taxon>
        <taxon>Myxotrichaceae</taxon>
        <taxon>Oidiodendron</taxon>
    </lineage>
</organism>
<dbReference type="Gene3D" id="3.90.550.50">
    <property type="match status" value="1"/>
</dbReference>
<feature type="compositionally biased region" description="Low complexity" evidence="7">
    <location>
        <begin position="119"/>
        <end position="130"/>
    </location>
</feature>
<dbReference type="PANTHER" id="PTHR23033:SF47">
    <property type="entry name" value="APPLE DOMAIN-CONTAINING PROTEIN-RELATED"/>
    <property type="match status" value="1"/>
</dbReference>
<evidence type="ECO:0000256" key="7">
    <source>
        <dbReference type="SAM" id="MobiDB-lite"/>
    </source>
</evidence>
<evidence type="ECO:0000256" key="2">
    <source>
        <dbReference type="ARBA" id="ARBA00006462"/>
    </source>
</evidence>
<keyword evidence="9" id="KW-0808">Transferase</keyword>
<reference evidence="10" key="2">
    <citation type="submission" date="2015-01" db="EMBL/GenBank/DDBJ databases">
        <title>Evolutionary Origins and Diversification of the Mycorrhizal Mutualists.</title>
        <authorList>
            <consortium name="DOE Joint Genome Institute"/>
            <consortium name="Mycorrhizal Genomics Consortium"/>
            <person name="Kohler A."/>
            <person name="Kuo A."/>
            <person name="Nagy L.G."/>
            <person name="Floudas D."/>
            <person name="Copeland A."/>
            <person name="Barry K.W."/>
            <person name="Cichocki N."/>
            <person name="Veneault-Fourrey C."/>
            <person name="LaButti K."/>
            <person name="Lindquist E.A."/>
            <person name="Lipzen A."/>
            <person name="Lundell T."/>
            <person name="Morin E."/>
            <person name="Murat C."/>
            <person name="Riley R."/>
            <person name="Ohm R."/>
            <person name="Sun H."/>
            <person name="Tunlid A."/>
            <person name="Henrissat B."/>
            <person name="Grigoriev I.V."/>
            <person name="Hibbett D.S."/>
            <person name="Martin F."/>
        </authorList>
    </citation>
    <scope>NUCLEOTIDE SEQUENCE [LARGE SCALE GENOMIC DNA]</scope>
    <source>
        <strain evidence="10">Zn</strain>
    </source>
</reference>
<keyword evidence="4" id="KW-0735">Signal-anchor</keyword>
<evidence type="ECO:0000313" key="10">
    <source>
        <dbReference type="Proteomes" id="UP000054321"/>
    </source>
</evidence>
<evidence type="ECO:0000313" key="9">
    <source>
        <dbReference type="EMBL" id="KIM95934.1"/>
    </source>
</evidence>
<dbReference type="OrthoDB" id="414175at2759"/>
<dbReference type="HOGENOM" id="CLU_022549_2_0_1"/>
<name>A0A0C3GXF6_OIDMZ</name>
<comment type="subcellular location">
    <subcellularLocation>
        <location evidence="1">Membrane</location>
        <topology evidence="1">Single-pass type II membrane protein</topology>
    </subcellularLocation>
</comment>
<dbReference type="GO" id="GO:0016740">
    <property type="term" value="F:transferase activity"/>
    <property type="evidence" value="ECO:0007669"/>
    <property type="project" value="UniProtKB-KW"/>
</dbReference>
<evidence type="ECO:0000256" key="8">
    <source>
        <dbReference type="SAM" id="Phobius"/>
    </source>
</evidence>
<keyword evidence="5 8" id="KW-1133">Transmembrane helix</keyword>
<accession>A0A0C3GXF6</accession>
<dbReference type="AlphaFoldDB" id="A0A0C3GXF6"/>
<reference evidence="9 10" key="1">
    <citation type="submission" date="2014-04" db="EMBL/GenBank/DDBJ databases">
        <authorList>
            <consortium name="DOE Joint Genome Institute"/>
            <person name="Kuo A."/>
            <person name="Martino E."/>
            <person name="Perotto S."/>
            <person name="Kohler A."/>
            <person name="Nagy L.G."/>
            <person name="Floudas D."/>
            <person name="Copeland A."/>
            <person name="Barry K.W."/>
            <person name="Cichocki N."/>
            <person name="Veneault-Fourrey C."/>
            <person name="LaButti K."/>
            <person name="Lindquist E.A."/>
            <person name="Lipzen A."/>
            <person name="Lundell T."/>
            <person name="Morin E."/>
            <person name="Murat C."/>
            <person name="Sun H."/>
            <person name="Tunlid A."/>
            <person name="Henrissat B."/>
            <person name="Grigoriev I.V."/>
            <person name="Hibbett D.S."/>
            <person name="Martin F."/>
            <person name="Nordberg H.P."/>
            <person name="Cantor M.N."/>
            <person name="Hua S.X."/>
        </authorList>
    </citation>
    <scope>NUCLEOTIDE SEQUENCE [LARGE SCALE GENOMIC DNA]</scope>
    <source>
        <strain evidence="9 10">Zn</strain>
    </source>
</reference>
<dbReference type="InterPro" id="IPR026050">
    <property type="entry name" value="C1GALT1/C1GALT1_chp1"/>
</dbReference>
<evidence type="ECO:0000256" key="1">
    <source>
        <dbReference type="ARBA" id="ARBA00004606"/>
    </source>
</evidence>
<gene>
    <name evidence="9" type="ORF">OIDMADRAFT_148466</name>
</gene>
<evidence type="ECO:0000256" key="5">
    <source>
        <dbReference type="ARBA" id="ARBA00022989"/>
    </source>
</evidence>
<evidence type="ECO:0000256" key="3">
    <source>
        <dbReference type="ARBA" id="ARBA00022692"/>
    </source>
</evidence>
<keyword evidence="6 8" id="KW-0472">Membrane</keyword>
<dbReference type="GO" id="GO:0016020">
    <property type="term" value="C:membrane"/>
    <property type="evidence" value="ECO:0007669"/>
    <property type="project" value="UniProtKB-SubCell"/>
</dbReference>
<comment type="similarity">
    <text evidence="2">Belongs to the glycosyltransferase 31 family. Beta3-Gal-T subfamily.</text>
</comment>
<keyword evidence="3 8" id="KW-0812">Transmembrane</keyword>
<feature type="region of interest" description="Disordered" evidence="7">
    <location>
        <begin position="116"/>
        <end position="147"/>
    </location>
</feature>
<evidence type="ECO:0000256" key="6">
    <source>
        <dbReference type="ARBA" id="ARBA00023136"/>
    </source>
</evidence>
<protein>
    <submittedName>
        <fullName evidence="9">Glycosyltransferase family 31 protein</fullName>
    </submittedName>
</protein>
<keyword evidence="10" id="KW-1185">Reference proteome</keyword>
<dbReference type="InParanoid" id="A0A0C3GXF6"/>
<evidence type="ECO:0000256" key="4">
    <source>
        <dbReference type="ARBA" id="ARBA00022968"/>
    </source>
</evidence>
<dbReference type="Proteomes" id="UP000054321">
    <property type="component" value="Unassembled WGS sequence"/>
</dbReference>
<feature type="transmembrane region" description="Helical" evidence="8">
    <location>
        <begin position="77"/>
        <end position="94"/>
    </location>
</feature>
<proteinExistence type="inferred from homology"/>
<dbReference type="EMBL" id="KN832885">
    <property type="protein sequence ID" value="KIM95934.1"/>
    <property type="molecule type" value="Genomic_DNA"/>
</dbReference>
<sequence>MPPKAPLRPPALAESYFLSDHHPDPGGPGDLGSTLCSPIPWILGRIAWIARRVRVLEEEKMYRKSSTWDFFPRHTRGYLWIAFLVAIFLVMALSENNAFEGRLAFGNPIPVPADGLVHDTTTTAGAPDAALRGGEGTGNAESSGSLIGKEGTQDVVEAVIQEQRVDYAVSTGLDPKDVVILVKTGATSIWRRMPGHMSTTLGDPALTPNVIYYSDSTDNINGNEVIDVLANVSSTLKASPDFALYNKSKEVEDNNLYLESGSMDGDSYLPGGWRLDKYKFVPMFQHAANTMPGKKWYIYMEDDNYYFWETLYAWLATLDHTTPLMLGSPAFRLGEDFAHGGSGFAISGVALSKSFGADPHLADKWESYAREQCCGDQVLSHVLRQSGVERYTGLDGGGWAALQALPTWRMGFGTWNWCSPLMNVHKVHQADISRLWVFEQEFKVKNGVKGRLRYKDLFERFAGPHMRRAARRSEWDNYAQAKSFSSSFDPDASGETKKKLSESEMKAKPWYSAESCEKACVAWNQCLTWKYADDACSMDHTAAMGQRIDAGIRMESGWMLDRIEKLGDTKCEALAF</sequence>